<dbReference type="InterPro" id="IPR005508">
    <property type="entry name" value="At2g31720-like"/>
</dbReference>
<dbReference type="SUPFAM" id="SSF101936">
    <property type="entry name" value="DNA-binding pseudobarrel domain"/>
    <property type="match status" value="1"/>
</dbReference>
<evidence type="ECO:0000313" key="7">
    <source>
        <dbReference type="EMBL" id="CAH2047606.1"/>
    </source>
</evidence>
<dbReference type="AlphaFoldDB" id="A0AAU9RPP8"/>
<dbReference type="GO" id="GO:0005634">
    <property type="term" value="C:nucleus"/>
    <property type="evidence" value="ECO:0007669"/>
    <property type="project" value="UniProtKB-SubCell"/>
</dbReference>
<keyword evidence="3" id="KW-0238">DNA-binding</keyword>
<evidence type="ECO:0000256" key="5">
    <source>
        <dbReference type="ARBA" id="ARBA00023242"/>
    </source>
</evidence>
<sequence length="134" mass="15594">MNQALSLIFETTLSQTDVNPCYNRLLIPFKKLIRDDFLTPDETRILEEEEEDEEINNDEAMGVGAILVDHRNQKWGVILKRREVKKDIWTYALICGWNDIVKANGLKDGDYISLRVFRHRGILCFDLDPRLALS</sequence>
<comment type="subcellular location">
    <subcellularLocation>
        <location evidence="1">Nucleus</location>
    </subcellularLocation>
</comment>
<dbReference type="PROSITE" id="PS50863">
    <property type="entry name" value="B3"/>
    <property type="match status" value="1"/>
</dbReference>
<dbReference type="PANTHER" id="PTHR31541">
    <property type="entry name" value="B3 DOMAIN PLANT PROTEIN-RELATED"/>
    <property type="match status" value="1"/>
</dbReference>
<feature type="domain" description="TF-B3" evidence="6">
    <location>
        <begin position="29"/>
        <end position="131"/>
    </location>
</feature>
<evidence type="ECO:0000313" key="8">
    <source>
        <dbReference type="Proteomes" id="UP000836841"/>
    </source>
</evidence>
<evidence type="ECO:0000256" key="4">
    <source>
        <dbReference type="ARBA" id="ARBA00023163"/>
    </source>
</evidence>
<evidence type="ECO:0000256" key="3">
    <source>
        <dbReference type="ARBA" id="ARBA00023125"/>
    </source>
</evidence>
<dbReference type="Proteomes" id="UP000836841">
    <property type="component" value="Chromosome 2"/>
</dbReference>
<dbReference type="PANTHER" id="PTHR31541:SF34">
    <property type="entry name" value="TF-B3 DOMAIN-CONTAINING PROTEIN"/>
    <property type="match status" value="1"/>
</dbReference>
<keyword evidence="5" id="KW-0539">Nucleus</keyword>
<reference evidence="7 8" key="1">
    <citation type="submission" date="2022-03" db="EMBL/GenBank/DDBJ databases">
        <authorList>
            <person name="Nunn A."/>
            <person name="Chopra R."/>
            <person name="Nunn A."/>
            <person name="Contreras Garrido A."/>
        </authorList>
    </citation>
    <scope>NUCLEOTIDE SEQUENCE [LARGE SCALE GENOMIC DNA]</scope>
</reference>
<keyword evidence="8" id="KW-1185">Reference proteome</keyword>
<keyword evidence="2" id="KW-0805">Transcription regulation</keyword>
<dbReference type="GO" id="GO:0003677">
    <property type="term" value="F:DNA binding"/>
    <property type="evidence" value="ECO:0007669"/>
    <property type="project" value="UniProtKB-KW"/>
</dbReference>
<dbReference type="EMBL" id="OU466858">
    <property type="protein sequence ID" value="CAH2047606.1"/>
    <property type="molecule type" value="Genomic_DNA"/>
</dbReference>
<dbReference type="CDD" id="cd10017">
    <property type="entry name" value="B3_DNA"/>
    <property type="match status" value="1"/>
</dbReference>
<evidence type="ECO:0000259" key="6">
    <source>
        <dbReference type="PROSITE" id="PS50863"/>
    </source>
</evidence>
<proteinExistence type="predicted"/>
<evidence type="ECO:0000256" key="2">
    <source>
        <dbReference type="ARBA" id="ARBA00023015"/>
    </source>
</evidence>
<dbReference type="Pfam" id="PF03754">
    <property type="entry name" value="At2g31720-like"/>
    <property type="match status" value="1"/>
</dbReference>
<dbReference type="InterPro" id="IPR003340">
    <property type="entry name" value="B3_DNA-bd"/>
</dbReference>
<accession>A0AAU9RPP8</accession>
<name>A0AAU9RPP8_THLAR</name>
<dbReference type="Gene3D" id="2.40.330.10">
    <property type="entry name" value="DNA-binding pseudobarrel domain"/>
    <property type="match status" value="1"/>
</dbReference>
<gene>
    <name evidence="7" type="ORF">TAV2_LOCUS6460</name>
</gene>
<dbReference type="InterPro" id="IPR015300">
    <property type="entry name" value="DNA-bd_pseudobarrel_sf"/>
</dbReference>
<organism evidence="7 8">
    <name type="scientific">Thlaspi arvense</name>
    <name type="common">Field penny-cress</name>
    <dbReference type="NCBI Taxonomy" id="13288"/>
    <lineage>
        <taxon>Eukaryota</taxon>
        <taxon>Viridiplantae</taxon>
        <taxon>Streptophyta</taxon>
        <taxon>Embryophyta</taxon>
        <taxon>Tracheophyta</taxon>
        <taxon>Spermatophyta</taxon>
        <taxon>Magnoliopsida</taxon>
        <taxon>eudicotyledons</taxon>
        <taxon>Gunneridae</taxon>
        <taxon>Pentapetalae</taxon>
        <taxon>rosids</taxon>
        <taxon>malvids</taxon>
        <taxon>Brassicales</taxon>
        <taxon>Brassicaceae</taxon>
        <taxon>Thlaspideae</taxon>
        <taxon>Thlaspi</taxon>
    </lineage>
</organism>
<protein>
    <recommendedName>
        <fullName evidence="6">TF-B3 domain-containing protein</fullName>
    </recommendedName>
</protein>
<evidence type="ECO:0000256" key="1">
    <source>
        <dbReference type="ARBA" id="ARBA00004123"/>
    </source>
</evidence>
<keyword evidence="4" id="KW-0804">Transcription</keyword>